<feature type="compositionally biased region" description="Basic and acidic residues" evidence="11">
    <location>
        <begin position="367"/>
        <end position="390"/>
    </location>
</feature>
<dbReference type="Pfam" id="PF01095">
    <property type="entry name" value="Pectinesterase"/>
    <property type="match status" value="2"/>
</dbReference>
<dbReference type="InterPro" id="IPR035513">
    <property type="entry name" value="Invertase/methylesterase_inhib"/>
</dbReference>
<dbReference type="InterPro" id="IPR012334">
    <property type="entry name" value="Pectin_lyas_fold"/>
</dbReference>
<dbReference type="GO" id="GO:0004857">
    <property type="term" value="F:enzyme inhibitor activity"/>
    <property type="evidence" value="ECO:0007669"/>
    <property type="project" value="InterPro"/>
</dbReference>
<dbReference type="Pfam" id="PF04043">
    <property type="entry name" value="PMEI"/>
    <property type="match status" value="1"/>
</dbReference>
<keyword evidence="5 10" id="KW-0134">Cell wall</keyword>
<evidence type="ECO:0000256" key="6">
    <source>
        <dbReference type="ARBA" id="ARBA00022801"/>
    </source>
</evidence>
<keyword evidence="12" id="KW-0812">Transmembrane</keyword>
<dbReference type="GO" id="GO:0045490">
    <property type="term" value="P:pectin catabolic process"/>
    <property type="evidence" value="ECO:0007669"/>
    <property type="project" value="UniProtKB-UniRule"/>
</dbReference>
<organism evidence="14">
    <name type="scientific">Sesamum calycinum</name>
    <dbReference type="NCBI Taxonomy" id="2727403"/>
    <lineage>
        <taxon>Eukaryota</taxon>
        <taxon>Viridiplantae</taxon>
        <taxon>Streptophyta</taxon>
        <taxon>Embryophyta</taxon>
        <taxon>Tracheophyta</taxon>
        <taxon>Spermatophyta</taxon>
        <taxon>Magnoliopsida</taxon>
        <taxon>eudicotyledons</taxon>
        <taxon>Gunneridae</taxon>
        <taxon>Pentapetalae</taxon>
        <taxon>asterids</taxon>
        <taxon>lamiids</taxon>
        <taxon>Lamiales</taxon>
        <taxon>Pedaliaceae</taxon>
        <taxon>Sesamum</taxon>
    </lineage>
</organism>
<feature type="region of interest" description="Disordered" evidence="11">
    <location>
        <begin position="361"/>
        <end position="390"/>
    </location>
</feature>
<dbReference type="Gene3D" id="2.160.20.10">
    <property type="entry name" value="Single-stranded right-handed beta-helix, Pectin lyase-like"/>
    <property type="match status" value="2"/>
</dbReference>
<feature type="domain" description="Pectinesterase inhibitor" evidence="13">
    <location>
        <begin position="62"/>
        <end position="203"/>
    </location>
</feature>
<dbReference type="SMART" id="SM00856">
    <property type="entry name" value="PMEI"/>
    <property type="match status" value="1"/>
</dbReference>
<dbReference type="AlphaFoldDB" id="A0AAW2QLI9"/>
<dbReference type="EMBL" id="JACGWM010000006">
    <property type="protein sequence ID" value="KAL0368566.1"/>
    <property type="molecule type" value="Genomic_DNA"/>
</dbReference>
<evidence type="ECO:0000259" key="13">
    <source>
        <dbReference type="SMART" id="SM00856"/>
    </source>
</evidence>
<comment type="catalytic activity">
    <reaction evidence="9 10">
        <text>[(1-&gt;4)-alpha-D-galacturonosyl methyl ester](n) + n H2O = [(1-&gt;4)-alpha-D-galacturonosyl](n) + n methanol + n H(+)</text>
        <dbReference type="Rhea" id="RHEA:22380"/>
        <dbReference type="Rhea" id="RHEA-COMP:14570"/>
        <dbReference type="Rhea" id="RHEA-COMP:14573"/>
        <dbReference type="ChEBI" id="CHEBI:15377"/>
        <dbReference type="ChEBI" id="CHEBI:15378"/>
        <dbReference type="ChEBI" id="CHEBI:17790"/>
        <dbReference type="ChEBI" id="CHEBI:140522"/>
        <dbReference type="ChEBI" id="CHEBI:140523"/>
        <dbReference type="EC" id="3.1.1.11"/>
    </reaction>
</comment>
<comment type="caution">
    <text evidence="14">The sequence shown here is derived from an EMBL/GenBank/DDBJ whole genome shotgun (WGS) entry which is preliminary data.</text>
</comment>
<feature type="transmembrane region" description="Helical" evidence="12">
    <location>
        <begin position="28"/>
        <end position="50"/>
    </location>
</feature>
<accession>A0AAW2QLI9</accession>
<dbReference type="GO" id="GO:0042545">
    <property type="term" value="P:cell wall modification"/>
    <property type="evidence" value="ECO:0007669"/>
    <property type="project" value="UniProtKB-UniRule"/>
</dbReference>
<dbReference type="NCBIfam" id="TIGR01614">
    <property type="entry name" value="PME_inhib"/>
    <property type="match status" value="1"/>
</dbReference>
<evidence type="ECO:0000256" key="10">
    <source>
        <dbReference type="RuleBase" id="RU000589"/>
    </source>
</evidence>
<comment type="pathway">
    <text evidence="2 10">Glycan metabolism; pectin degradation; 2-dehydro-3-deoxy-D-gluconate from pectin: step 1/5.</text>
</comment>
<name>A0AAW2QLI9_9LAMI</name>
<dbReference type="GO" id="GO:0030599">
    <property type="term" value="F:pectinesterase activity"/>
    <property type="evidence" value="ECO:0007669"/>
    <property type="project" value="UniProtKB-UniRule"/>
</dbReference>
<evidence type="ECO:0000256" key="9">
    <source>
        <dbReference type="ARBA" id="ARBA00047928"/>
    </source>
</evidence>
<protein>
    <recommendedName>
        <fullName evidence="10">Pectinesterase</fullName>
        <ecNumber evidence="10">3.1.1.11</ecNumber>
    </recommendedName>
</protein>
<dbReference type="InterPro" id="IPR011050">
    <property type="entry name" value="Pectin_lyase_fold/virulence"/>
</dbReference>
<dbReference type="InterPro" id="IPR018040">
    <property type="entry name" value="Pectinesterase_Tyr_AS"/>
</dbReference>
<sequence length="502" mass="55679">MASNNPYAKVHEADQERLIAAHRTRRRVVAGISAVILLCILVAIVVGVSLGNDKKPRQQDQPVSSDIKAICDVTLYPDSCYSSLAPLVKSGHFRPQDIFRLSVQVAVNELLNVSKLECERRRKHLYRYFSSLLCFSAVYHLNTSLAVDGLTLLEAFDDLRTWISAAGTCQQTCIDGLENSSLSSIVLQKLKNSTEFTSNSLAIITSIESSIVSLGSIGNRRLMGTDDMPEWLSRQDRKLIEATNSSIVADAVVAQDGSGEYKTISAALNDAPNNGKQRYVIYIKKGVYVENVRIDIAKRNVMMIGDGMNATVVSGSLNFVDGTPTFSTATFVLPRMRHIWHGGLHIRKLSRRVPELQHTGPEAHVWPTEHHHGSRKDRPQPEHRHFHSELHGFPGRGSNWVSSYLGRPWKNYSTTVYMQTVISGFVDPKGWLPWQGAAAAPDTIFYAEYQNSGPGAVTYGRVNWTGLKLNMTSKQGGKYTVSSFIKGDKWIPATNITYKSGL</sequence>
<gene>
    <name evidence="14" type="ORF">Scaly_1075500</name>
</gene>
<evidence type="ECO:0000256" key="8">
    <source>
        <dbReference type="ARBA" id="ARBA00023316"/>
    </source>
</evidence>
<keyword evidence="12" id="KW-1133">Transmembrane helix</keyword>
<keyword evidence="10" id="KW-0964">Secreted</keyword>
<evidence type="ECO:0000256" key="5">
    <source>
        <dbReference type="ARBA" id="ARBA00022512"/>
    </source>
</evidence>
<dbReference type="SUPFAM" id="SSF51126">
    <property type="entry name" value="Pectin lyase-like"/>
    <property type="match status" value="2"/>
</dbReference>
<keyword evidence="8 10" id="KW-0961">Cell wall biogenesis/degradation</keyword>
<dbReference type="InterPro" id="IPR006501">
    <property type="entry name" value="Pectinesterase_inhib_dom"/>
</dbReference>
<keyword evidence="6 10" id="KW-0378">Hydrolase</keyword>
<dbReference type="PANTHER" id="PTHR31707">
    <property type="entry name" value="PECTINESTERASE"/>
    <property type="match status" value="1"/>
</dbReference>
<evidence type="ECO:0000256" key="2">
    <source>
        <dbReference type="ARBA" id="ARBA00005184"/>
    </source>
</evidence>
<evidence type="ECO:0000313" key="14">
    <source>
        <dbReference type="EMBL" id="KAL0368566.1"/>
    </source>
</evidence>
<keyword evidence="7 10" id="KW-0063">Aspartyl esterase</keyword>
<reference evidence="14" key="2">
    <citation type="journal article" date="2024" name="Plant">
        <title>Genomic evolution and insights into agronomic trait innovations of Sesamum species.</title>
        <authorList>
            <person name="Miao H."/>
            <person name="Wang L."/>
            <person name="Qu L."/>
            <person name="Liu H."/>
            <person name="Sun Y."/>
            <person name="Le M."/>
            <person name="Wang Q."/>
            <person name="Wei S."/>
            <person name="Zheng Y."/>
            <person name="Lin W."/>
            <person name="Duan Y."/>
            <person name="Cao H."/>
            <person name="Xiong S."/>
            <person name="Wang X."/>
            <person name="Wei L."/>
            <person name="Li C."/>
            <person name="Ma Q."/>
            <person name="Ju M."/>
            <person name="Zhao R."/>
            <person name="Li G."/>
            <person name="Mu C."/>
            <person name="Tian Q."/>
            <person name="Mei H."/>
            <person name="Zhang T."/>
            <person name="Gao T."/>
            <person name="Zhang H."/>
        </authorList>
    </citation>
    <scope>NUCLEOTIDE SEQUENCE</scope>
    <source>
        <strain evidence="14">KEN8</strain>
    </source>
</reference>
<evidence type="ECO:0000256" key="11">
    <source>
        <dbReference type="SAM" id="MobiDB-lite"/>
    </source>
</evidence>
<keyword evidence="12" id="KW-0472">Membrane</keyword>
<dbReference type="PROSITE" id="PS00800">
    <property type="entry name" value="PECTINESTERASE_1"/>
    <property type="match status" value="1"/>
</dbReference>
<dbReference type="CDD" id="cd15798">
    <property type="entry name" value="PMEI-like_3"/>
    <property type="match status" value="1"/>
</dbReference>
<comment type="subcellular location">
    <subcellularLocation>
        <location evidence="1 10">Secreted</location>
        <location evidence="1 10">Cell wall</location>
    </subcellularLocation>
</comment>
<dbReference type="SUPFAM" id="SSF101148">
    <property type="entry name" value="Plant invertase/pectin methylesterase inhibitor"/>
    <property type="match status" value="1"/>
</dbReference>
<dbReference type="EC" id="3.1.1.11" evidence="10"/>
<evidence type="ECO:0000256" key="12">
    <source>
        <dbReference type="SAM" id="Phobius"/>
    </source>
</evidence>
<evidence type="ECO:0000256" key="3">
    <source>
        <dbReference type="ARBA" id="ARBA00006027"/>
    </source>
</evidence>
<dbReference type="InterPro" id="IPR000070">
    <property type="entry name" value="Pectinesterase_cat"/>
</dbReference>
<comment type="function">
    <text evidence="10">Acts in the modification of cell walls via demethylesterification of cell wall pectin.</text>
</comment>
<comment type="similarity">
    <text evidence="4">In the C-terminal section; belongs to the pectinesterase family.</text>
</comment>
<comment type="similarity">
    <text evidence="3">In the N-terminal section; belongs to the PMEI family.</text>
</comment>
<evidence type="ECO:0000256" key="7">
    <source>
        <dbReference type="ARBA" id="ARBA00023085"/>
    </source>
</evidence>
<reference evidence="14" key="1">
    <citation type="submission" date="2020-06" db="EMBL/GenBank/DDBJ databases">
        <authorList>
            <person name="Li T."/>
            <person name="Hu X."/>
            <person name="Zhang T."/>
            <person name="Song X."/>
            <person name="Zhang H."/>
            <person name="Dai N."/>
            <person name="Sheng W."/>
            <person name="Hou X."/>
            <person name="Wei L."/>
        </authorList>
    </citation>
    <scope>NUCLEOTIDE SEQUENCE</scope>
    <source>
        <strain evidence="14">KEN8</strain>
        <tissue evidence="14">Leaf</tissue>
    </source>
</reference>
<evidence type="ECO:0000256" key="1">
    <source>
        <dbReference type="ARBA" id="ARBA00004191"/>
    </source>
</evidence>
<dbReference type="Gene3D" id="1.20.140.40">
    <property type="entry name" value="Invertase/pectin methylesterase inhibitor family protein"/>
    <property type="match status" value="1"/>
</dbReference>
<evidence type="ECO:0000256" key="4">
    <source>
        <dbReference type="ARBA" id="ARBA00007786"/>
    </source>
</evidence>
<proteinExistence type="inferred from homology"/>